<dbReference type="Pfam" id="PF02129">
    <property type="entry name" value="Peptidase_S15"/>
    <property type="match status" value="1"/>
</dbReference>
<dbReference type="SUPFAM" id="SSF53474">
    <property type="entry name" value="alpha/beta-Hydrolases"/>
    <property type="match status" value="1"/>
</dbReference>
<dbReference type="GO" id="GO:0052689">
    <property type="term" value="F:carboxylic ester hydrolase activity"/>
    <property type="evidence" value="ECO:0007669"/>
    <property type="project" value="TreeGrafter"/>
</dbReference>
<dbReference type="InterPro" id="IPR029058">
    <property type="entry name" value="AB_hydrolase_fold"/>
</dbReference>
<sequence length="279" mass="29245">MSTSGRVVERVVEFAVGGQMVVGTLALPEGVSRPPAALLLHGFPGSRDELEIPAAREGIFRRAARIWAERGIASLRIDFRGNGDSAGAFADMTVQGQVKDALAALDWLAASPDVDGTRLSLVGWSMGGAVGAVVAGRTTRRLASVSLWAPATNMPASLMLSLGPEVMRQGLAAGDVPVTARLPWGAEVALKQAFFDSLYAVDPVAEIARYKGPLLVAVGTRDAVVFPQPGCGQVLLDHHDGPAELWVRPMDHSFDVSEGIAMVDALIARTGDVIAAGMK</sequence>
<dbReference type="Proteomes" id="UP000029995">
    <property type="component" value="Unassembled WGS sequence"/>
</dbReference>
<protein>
    <recommendedName>
        <fullName evidence="1">Xaa-Pro dipeptidyl-peptidase-like domain-containing protein</fullName>
    </recommendedName>
</protein>
<dbReference type="Gene3D" id="3.40.50.1820">
    <property type="entry name" value="alpha/beta hydrolase"/>
    <property type="match status" value="1"/>
</dbReference>
<proteinExistence type="predicted"/>
<name>A0A0A0CXU7_9PROT</name>
<dbReference type="GO" id="GO:0008236">
    <property type="term" value="F:serine-type peptidase activity"/>
    <property type="evidence" value="ECO:0007669"/>
    <property type="project" value="InterPro"/>
</dbReference>
<evidence type="ECO:0000259" key="1">
    <source>
        <dbReference type="Pfam" id="PF02129"/>
    </source>
</evidence>
<dbReference type="AlphaFoldDB" id="A0A0A0CXU7"/>
<organism evidence="2 3">
    <name type="scientific">Inquilinus limosus MP06</name>
    <dbReference type="NCBI Taxonomy" id="1398085"/>
    <lineage>
        <taxon>Bacteria</taxon>
        <taxon>Pseudomonadati</taxon>
        <taxon>Pseudomonadota</taxon>
        <taxon>Alphaproteobacteria</taxon>
        <taxon>Rhodospirillales</taxon>
        <taxon>Rhodospirillaceae</taxon>
        <taxon>Inquilinus</taxon>
    </lineage>
</organism>
<dbReference type="PANTHER" id="PTHR43265:SF1">
    <property type="entry name" value="ESTERASE ESTD"/>
    <property type="match status" value="1"/>
</dbReference>
<evidence type="ECO:0000313" key="2">
    <source>
        <dbReference type="EMBL" id="KGM31281.1"/>
    </source>
</evidence>
<reference evidence="2 3" key="1">
    <citation type="submission" date="2014-01" db="EMBL/GenBank/DDBJ databases">
        <title>Genome sequence determination for a cystic fibrosis isolate, Inquilinus limosus.</title>
        <authorList>
            <person name="Pino M."/>
            <person name="Di Conza J."/>
            <person name="Gutkind G."/>
        </authorList>
    </citation>
    <scope>NUCLEOTIDE SEQUENCE [LARGE SCALE GENOMIC DNA]</scope>
    <source>
        <strain evidence="2 3">MP06</strain>
    </source>
</reference>
<dbReference type="RefSeq" id="WP_034846203.1">
    <property type="nucleotide sequence ID" value="NZ_JANX01000551.1"/>
</dbReference>
<dbReference type="EMBL" id="JANX01000551">
    <property type="protein sequence ID" value="KGM31281.1"/>
    <property type="molecule type" value="Genomic_DNA"/>
</dbReference>
<dbReference type="InterPro" id="IPR053145">
    <property type="entry name" value="AB_hydrolase_Est10"/>
</dbReference>
<evidence type="ECO:0000313" key="3">
    <source>
        <dbReference type="Proteomes" id="UP000029995"/>
    </source>
</evidence>
<dbReference type="InterPro" id="IPR000383">
    <property type="entry name" value="Xaa-Pro-like_dom"/>
</dbReference>
<dbReference type="GO" id="GO:0006508">
    <property type="term" value="P:proteolysis"/>
    <property type="evidence" value="ECO:0007669"/>
    <property type="project" value="InterPro"/>
</dbReference>
<comment type="caution">
    <text evidence="2">The sequence shown here is derived from an EMBL/GenBank/DDBJ whole genome shotgun (WGS) entry which is preliminary data.</text>
</comment>
<accession>A0A0A0CXU7</accession>
<feature type="domain" description="Xaa-Pro dipeptidyl-peptidase-like" evidence="1">
    <location>
        <begin position="61"/>
        <end position="154"/>
    </location>
</feature>
<dbReference type="OrthoDB" id="9789573at2"/>
<gene>
    <name evidence="2" type="ORF">P409_28115</name>
</gene>
<dbReference type="PANTHER" id="PTHR43265">
    <property type="entry name" value="ESTERASE ESTD"/>
    <property type="match status" value="1"/>
</dbReference>